<keyword evidence="5 8" id="KW-0812">Transmembrane</keyword>
<name>A0A5B9QKE1_9BACT</name>
<dbReference type="Proteomes" id="UP000325286">
    <property type="component" value="Chromosome"/>
</dbReference>
<accession>A0A5B9QKE1</accession>
<dbReference type="InterPro" id="IPR000522">
    <property type="entry name" value="ABC_transptr_permease_BtuC"/>
</dbReference>
<dbReference type="GO" id="GO:0005886">
    <property type="term" value="C:plasma membrane"/>
    <property type="evidence" value="ECO:0007669"/>
    <property type="project" value="UniProtKB-SubCell"/>
</dbReference>
<dbReference type="GO" id="GO:0033214">
    <property type="term" value="P:siderophore-iron import into cell"/>
    <property type="evidence" value="ECO:0007669"/>
    <property type="project" value="TreeGrafter"/>
</dbReference>
<dbReference type="Gene3D" id="1.10.3470.10">
    <property type="entry name" value="ABC transporter involved in vitamin B12 uptake, BtuC"/>
    <property type="match status" value="1"/>
</dbReference>
<keyword evidence="6 8" id="KW-1133">Transmembrane helix</keyword>
<dbReference type="EMBL" id="CP042914">
    <property type="protein sequence ID" value="QEG38212.1"/>
    <property type="molecule type" value="Genomic_DNA"/>
</dbReference>
<dbReference type="GO" id="GO:0022857">
    <property type="term" value="F:transmembrane transporter activity"/>
    <property type="evidence" value="ECO:0007669"/>
    <property type="project" value="InterPro"/>
</dbReference>
<feature type="transmembrane region" description="Helical" evidence="8">
    <location>
        <begin position="280"/>
        <end position="299"/>
    </location>
</feature>
<feature type="transmembrane region" description="Helical" evidence="8">
    <location>
        <begin position="114"/>
        <end position="138"/>
    </location>
</feature>
<reference evidence="9 10" key="1">
    <citation type="submission" date="2019-08" db="EMBL/GenBank/DDBJ databases">
        <title>Deep-cultivation of Planctomycetes and their phenomic and genomic characterization uncovers novel biology.</title>
        <authorList>
            <person name="Wiegand S."/>
            <person name="Jogler M."/>
            <person name="Boedeker C."/>
            <person name="Pinto D."/>
            <person name="Vollmers J."/>
            <person name="Rivas-Marin E."/>
            <person name="Kohn T."/>
            <person name="Peeters S.H."/>
            <person name="Heuer A."/>
            <person name="Rast P."/>
            <person name="Oberbeckmann S."/>
            <person name="Bunk B."/>
            <person name="Jeske O."/>
            <person name="Meyerdierks A."/>
            <person name="Storesund J.E."/>
            <person name="Kallscheuer N."/>
            <person name="Luecker S."/>
            <person name="Lage O.M."/>
            <person name="Pohl T."/>
            <person name="Merkel B.J."/>
            <person name="Hornburger P."/>
            <person name="Mueller R.-W."/>
            <person name="Bruemmer F."/>
            <person name="Labrenz M."/>
            <person name="Spormann A.M."/>
            <person name="Op den Camp H."/>
            <person name="Overmann J."/>
            <person name="Amann R."/>
            <person name="Jetten M.S.M."/>
            <person name="Mascher T."/>
            <person name="Medema M.H."/>
            <person name="Devos D.P."/>
            <person name="Kaster A.-K."/>
            <person name="Ovreas L."/>
            <person name="Rohde M."/>
            <person name="Galperin M.Y."/>
            <person name="Jogler C."/>
        </authorList>
    </citation>
    <scope>NUCLEOTIDE SEQUENCE [LARGE SCALE GENOMIC DNA]</scope>
    <source>
        <strain evidence="9 10">UC8</strain>
    </source>
</reference>
<dbReference type="Pfam" id="PF01032">
    <property type="entry name" value="FecCD"/>
    <property type="match status" value="1"/>
</dbReference>
<comment type="subcellular location">
    <subcellularLocation>
        <location evidence="1">Cell membrane</location>
        <topology evidence="1">Multi-pass membrane protein</topology>
    </subcellularLocation>
</comment>
<dbReference type="CDD" id="cd06550">
    <property type="entry name" value="TM_ABC_iron-siderophores_like"/>
    <property type="match status" value="1"/>
</dbReference>
<dbReference type="InterPro" id="IPR037294">
    <property type="entry name" value="ABC_BtuC-like"/>
</dbReference>
<evidence type="ECO:0000313" key="9">
    <source>
        <dbReference type="EMBL" id="QEG38212.1"/>
    </source>
</evidence>
<evidence type="ECO:0000256" key="7">
    <source>
        <dbReference type="ARBA" id="ARBA00023136"/>
    </source>
</evidence>
<evidence type="ECO:0000256" key="8">
    <source>
        <dbReference type="SAM" id="Phobius"/>
    </source>
</evidence>
<dbReference type="PANTHER" id="PTHR30472:SF25">
    <property type="entry name" value="ABC TRANSPORTER PERMEASE PROTEIN MJ0876-RELATED"/>
    <property type="match status" value="1"/>
</dbReference>
<keyword evidence="4" id="KW-1003">Cell membrane</keyword>
<feature type="transmembrane region" description="Helical" evidence="8">
    <location>
        <begin position="61"/>
        <end position="82"/>
    </location>
</feature>
<evidence type="ECO:0000256" key="1">
    <source>
        <dbReference type="ARBA" id="ARBA00004651"/>
    </source>
</evidence>
<dbReference type="KEGG" id="rul:UC8_01660"/>
<feature type="transmembrane region" description="Helical" evidence="8">
    <location>
        <begin position="89"/>
        <end position="108"/>
    </location>
</feature>
<evidence type="ECO:0000313" key="10">
    <source>
        <dbReference type="Proteomes" id="UP000325286"/>
    </source>
</evidence>
<dbReference type="FunFam" id="1.10.3470.10:FF:000001">
    <property type="entry name" value="Vitamin B12 ABC transporter permease BtuC"/>
    <property type="match status" value="1"/>
</dbReference>
<dbReference type="AlphaFoldDB" id="A0A5B9QKE1"/>
<keyword evidence="7 8" id="KW-0472">Membrane</keyword>
<evidence type="ECO:0000256" key="4">
    <source>
        <dbReference type="ARBA" id="ARBA00022475"/>
    </source>
</evidence>
<feature type="transmembrane region" description="Helical" evidence="8">
    <location>
        <begin position="238"/>
        <end position="260"/>
    </location>
</feature>
<evidence type="ECO:0000256" key="3">
    <source>
        <dbReference type="ARBA" id="ARBA00022448"/>
    </source>
</evidence>
<evidence type="ECO:0000256" key="2">
    <source>
        <dbReference type="ARBA" id="ARBA00007935"/>
    </source>
</evidence>
<gene>
    <name evidence="9" type="primary">hmuU</name>
    <name evidence="9" type="ORF">UC8_01660</name>
</gene>
<evidence type="ECO:0000256" key="6">
    <source>
        <dbReference type="ARBA" id="ARBA00022989"/>
    </source>
</evidence>
<feature type="transmembrane region" description="Helical" evidence="8">
    <location>
        <begin position="192"/>
        <end position="211"/>
    </location>
</feature>
<organism evidence="9 10">
    <name type="scientific">Roseimaritima ulvae</name>
    <dbReference type="NCBI Taxonomy" id="980254"/>
    <lineage>
        <taxon>Bacteria</taxon>
        <taxon>Pseudomonadati</taxon>
        <taxon>Planctomycetota</taxon>
        <taxon>Planctomycetia</taxon>
        <taxon>Pirellulales</taxon>
        <taxon>Pirellulaceae</taxon>
        <taxon>Roseimaritima</taxon>
    </lineage>
</organism>
<feature type="transmembrane region" description="Helical" evidence="8">
    <location>
        <begin position="150"/>
        <end position="172"/>
    </location>
</feature>
<dbReference type="RefSeq" id="WP_068134768.1">
    <property type="nucleotide sequence ID" value="NZ_CP042914.1"/>
</dbReference>
<dbReference type="PANTHER" id="PTHR30472">
    <property type="entry name" value="FERRIC ENTEROBACTIN TRANSPORT SYSTEM PERMEASE PROTEIN"/>
    <property type="match status" value="1"/>
</dbReference>
<comment type="similarity">
    <text evidence="2">Belongs to the binding-protein-dependent transport system permease family. FecCD subfamily.</text>
</comment>
<evidence type="ECO:0000256" key="5">
    <source>
        <dbReference type="ARBA" id="ARBA00022692"/>
    </source>
</evidence>
<protein>
    <submittedName>
        <fullName evidence="9">Hemin transport system permease protein HmuU</fullName>
    </submittedName>
</protein>
<keyword evidence="3" id="KW-0813">Transport</keyword>
<feature type="transmembrane region" description="Helical" evidence="8">
    <location>
        <begin position="306"/>
        <end position="327"/>
    </location>
</feature>
<dbReference type="SUPFAM" id="SSF81345">
    <property type="entry name" value="ABC transporter involved in vitamin B12 uptake, BtuC"/>
    <property type="match status" value="1"/>
</dbReference>
<sequence length="340" mass="34801">MKSVTVRIVFALLVLLVIAVGSSLFGATYVSPQSLLSILLGQSTVDATDRTILLQLRLPRIVVGALVGGSLAAAGVGFQGLFRNPLAEPYVIGASSGAAFGVAIVIVTGLQASFWSLGATTLMAMLGSISVVMLVLAIGALSRTTSTVSLLLAGVVISCMVNAIVSALMFLFDQKAVVILSWLMGSLASSHWATAVMAACVGGSGMLLIAAMSRPLDAFTLGDTASQSLGLDLRRFRWMVIAAASIATAGAVAASGVIGFVGLVSPHIARLFVGPKHAGLIPMSICVGASLMLLADVVARTIIAPAELPVGIVTAILGCPFFLFLLLTDRRRMSETGAAT</sequence>
<keyword evidence="10" id="KW-1185">Reference proteome</keyword>
<proteinExistence type="inferred from homology"/>